<evidence type="ECO:0000313" key="2">
    <source>
        <dbReference type="Proteomes" id="UP000002411"/>
    </source>
</evidence>
<dbReference type="eggNOG" id="COG3860">
    <property type="taxonomic scope" value="Bacteria"/>
</dbReference>
<name>A5N3C2_CLOK5</name>
<evidence type="ECO:0008006" key="3">
    <source>
        <dbReference type="Google" id="ProtNLM"/>
    </source>
</evidence>
<dbReference type="Proteomes" id="UP000002411">
    <property type="component" value="Chromosome"/>
</dbReference>
<keyword evidence="2" id="KW-1185">Reference proteome</keyword>
<proteinExistence type="predicted"/>
<protein>
    <recommendedName>
        <fullName evidence="3">LuxR family transcriptional regulator</fullName>
    </recommendedName>
</protein>
<gene>
    <name evidence="1" type="ordered locus">CKL_3628</name>
</gene>
<dbReference type="Gene3D" id="3.40.1440.10">
    <property type="entry name" value="GIY-YIG endonuclease"/>
    <property type="match status" value="1"/>
</dbReference>
<dbReference type="EMBL" id="CP000673">
    <property type="protein sequence ID" value="EDK35618.1"/>
    <property type="molecule type" value="Genomic_DNA"/>
</dbReference>
<dbReference type="RefSeq" id="WP_012103950.1">
    <property type="nucleotide sequence ID" value="NC_009706.1"/>
</dbReference>
<dbReference type="AlphaFoldDB" id="A5N3C2"/>
<organism evidence="1 2">
    <name type="scientific">Clostridium kluyveri (strain ATCC 8527 / DSM 555 / NBRC 12016 / NCIMB 10680 / K1)</name>
    <dbReference type="NCBI Taxonomy" id="431943"/>
    <lineage>
        <taxon>Bacteria</taxon>
        <taxon>Bacillati</taxon>
        <taxon>Bacillota</taxon>
        <taxon>Clostridia</taxon>
        <taxon>Eubacteriales</taxon>
        <taxon>Clostridiaceae</taxon>
        <taxon>Clostridium</taxon>
    </lineage>
</organism>
<evidence type="ECO:0000313" key="1">
    <source>
        <dbReference type="EMBL" id="EDK35618.1"/>
    </source>
</evidence>
<accession>A5N3C2</accession>
<dbReference type="STRING" id="431943.CKL_3628"/>
<sequence>MDGTSKKQIIKEYKQREIEMGIIRIYNTITGYCFVDISNNLYKPFEGIKFQLELGRFKSKQLQKDWNIYGQEPFKFDVVEKLKIDEDATNKQDKDDLEELLQLWISSQGENLKLYD</sequence>
<dbReference type="CDD" id="cd10451">
    <property type="entry name" value="GIY-YIG_LuxR_like"/>
    <property type="match status" value="1"/>
</dbReference>
<dbReference type="InterPro" id="IPR035901">
    <property type="entry name" value="GIY-YIG_endonuc_sf"/>
</dbReference>
<dbReference type="KEGG" id="ckl:CKL_3628"/>
<reference evidence="1 2" key="1">
    <citation type="journal article" date="2008" name="Proc. Natl. Acad. Sci. U.S.A.">
        <title>The genome of Clostridium kluyveri, a strict anaerobe with unique metabolic features.</title>
        <authorList>
            <person name="Seedorf H."/>
            <person name="Fricke W.F."/>
            <person name="Veith B."/>
            <person name="Brueggemann H."/>
            <person name="Liesegang H."/>
            <person name="Strittmatter A."/>
            <person name="Miethke M."/>
            <person name="Buckel W."/>
            <person name="Hinderberger J."/>
            <person name="Li F."/>
            <person name="Hagemeier C."/>
            <person name="Thauer R.K."/>
            <person name="Gottschalk G."/>
        </authorList>
    </citation>
    <scope>NUCLEOTIDE SEQUENCE [LARGE SCALE GENOMIC DNA]</scope>
    <source>
        <strain evidence="2">ATCC 8527 / DSM 555 / NCIMB 10680</strain>
    </source>
</reference>
<dbReference type="HOGENOM" id="CLU_146070_1_1_9"/>